<sequence>MDGLLLLCCMGIIIIIIISPMPMKAEDPYRFYNWVVEYGTISPLGVNQTGILINGQFPGPEVNVVTNDNVIVNVFNHLDEPILFTWNGIKQRRSSWTDGVPGTNCPILPNTNWTYNMQMKDQIGTYTYFLSTKLQRAVGGYGALNIGRRSVIPIPYAEPSANFTILVSDWWTTDHKVSCKSQQNYSHKIFVFNYDSFILHVSSFTYSSFYSLAGKTYMFRVSNMGMTTSINFRIQDHNLQLVEVEGAHTVQDVYDSFDIHVGQSVAFLVTLNATNVKDYYVVASSRFESPVLNATATLHYNGSTMKVSGPLPNPPNGQYPWSMNQAKSIRWNLTAHAARPNPQGSFHYETIPITRTLVLANSKENINGTTRYAINKVSYVDPLTPLKLADWKNISGVFKLNEIKDIPPTNTSKTAIRGVGVFGLQLHDFVEIIFQNSEDTLQSYHLDGQDFWPVGYEMGMWTNTSRQKYNLVDATTRYTVQCSTPYLLPTLMPTTSDAAAPQPLPMPCPCHYHLNHCHRQALLRRCSATAVKIHHCRGDFSTSPPTSPFSVIFAHTNIKIYTVIVAVSH</sequence>
<dbReference type="Gene3D" id="2.60.40.420">
    <property type="entry name" value="Cupredoxins - blue copper proteins"/>
    <property type="match status" value="3"/>
</dbReference>
<evidence type="ECO:0008006" key="9">
    <source>
        <dbReference type="Google" id="ProtNLM"/>
    </source>
</evidence>
<accession>A0A328D5T7</accession>
<dbReference type="EMBL" id="NQVE01000192">
    <property type="protein sequence ID" value="RAL40774.1"/>
    <property type="molecule type" value="Genomic_DNA"/>
</dbReference>
<evidence type="ECO:0000259" key="5">
    <source>
        <dbReference type="Pfam" id="PF07731"/>
    </source>
</evidence>
<keyword evidence="8" id="KW-1185">Reference proteome</keyword>
<dbReference type="Pfam" id="PF00394">
    <property type="entry name" value="Cu-oxidase"/>
    <property type="match status" value="1"/>
</dbReference>
<feature type="chain" id="PRO_5016279460" description="Plastocyanin-like domain-containing protein" evidence="3">
    <location>
        <begin position="26"/>
        <end position="569"/>
    </location>
</feature>
<dbReference type="InterPro" id="IPR001117">
    <property type="entry name" value="Cu-oxidase_2nd"/>
</dbReference>
<evidence type="ECO:0000256" key="2">
    <source>
        <dbReference type="ARBA" id="ARBA00023180"/>
    </source>
</evidence>
<dbReference type="GO" id="GO:0005507">
    <property type="term" value="F:copper ion binding"/>
    <property type="evidence" value="ECO:0007669"/>
    <property type="project" value="InterPro"/>
</dbReference>
<keyword evidence="3" id="KW-0732">Signal</keyword>
<organism evidence="7 8">
    <name type="scientific">Cuscuta australis</name>
    <dbReference type="NCBI Taxonomy" id="267555"/>
    <lineage>
        <taxon>Eukaryota</taxon>
        <taxon>Viridiplantae</taxon>
        <taxon>Streptophyta</taxon>
        <taxon>Embryophyta</taxon>
        <taxon>Tracheophyta</taxon>
        <taxon>Spermatophyta</taxon>
        <taxon>Magnoliopsida</taxon>
        <taxon>eudicotyledons</taxon>
        <taxon>Gunneridae</taxon>
        <taxon>Pentapetalae</taxon>
        <taxon>asterids</taxon>
        <taxon>lamiids</taxon>
        <taxon>Solanales</taxon>
        <taxon>Convolvulaceae</taxon>
        <taxon>Cuscuteae</taxon>
        <taxon>Cuscuta</taxon>
        <taxon>Cuscuta subgen. Grammica</taxon>
        <taxon>Cuscuta sect. Cleistogrammica</taxon>
    </lineage>
</organism>
<evidence type="ECO:0000256" key="3">
    <source>
        <dbReference type="SAM" id="SignalP"/>
    </source>
</evidence>
<evidence type="ECO:0000313" key="8">
    <source>
        <dbReference type="Proteomes" id="UP000249390"/>
    </source>
</evidence>
<evidence type="ECO:0000259" key="4">
    <source>
        <dbReference type="Pfam" id="PF00394"/>
    </source>
</evidence>
<name>A0A328D5T7_9ASTE</name>
<dbReference type="InterPro" id="IPR045087">
    <property type="entry name" value="Cu-oxidase_fam"/>
</dbReference>
<proteinExistence type="inferred from homology"/>
<comment type="similarity">
    <text evidence="1">Belongs to the multicopper oxidase family.</text>
</comment>
<dbReference type="PANTHER" id="PTHR11709">
    <property type="entry name" value="MULTI-COPPER OXIDASE"/>
    <property type="match status" value="1"/>
</dbReference>
<evidence type="ECO:0000256" key="1">
    <source>
        <dbReference type="ARBA" id="ARBA00010609"/>
    </source>
</evidence>
<dbReference type="GO" id="GO:0016491">
    <property type="term" value="F:oxidoreductase activity"/>
    <property type="evidence" value="ECO:0007669"/>
    <property type="project" value="InterPro"/>
</dbReference>
<protein>
    <recommendedName>
        <fullName evidence="9">Plastocyanin-like domain-containing protein</fullName>
    </recommendedName>
</protein>
<evidence type="ECO:0000313" key="7">
    <source>
        <dbReference type="EMBL" id="RAL40774.1"/>
    </source>
</evidence>
<dbReference type="InterPro" id="IPR008972">
    <property type="entry name" value="Cupredoxin"/>
</dbReference>
<gene>
    <name evidence="7" type="ORF">DM860_008472</name>
</gene>
<keyword evidence="2" id="KW-0325">Glycoprotein</keyword>
<feature type="domain" description="Plastocyanin-like" evidence="6">
    <location>
        <begin position="36"/>
        <end position="148"/>
    </location>
</feature>
<evidence type="ECO:0000259" key="6">
    <source>
        <dbReference type="Pfam" id="PF07732"/>
    </source>
</evidence>
<feature type="domain" description="Plastocyanin-like" evidence="4">
    <location>
        <begin position="163"/>
        <end position="303"/>
    </location>
</feature>
<dbReference type="PANTHER" id="PTHR11709:SF245">
    <property type="entry name" value="SKU5 SIMILAR 16"/>
    <property type="match status" value="1"/>
</dbReference>
<comment type="caution">
    <text evidence="7">The sequence shown here is derived from an EMBL/GenBank/DDBJ whole genome shotgun (WGS) entry which is preliminary data.</text>
</comment>
<feature type="domain" description="Plastocyanin-like" evidence="5">
    <location>
        <begin position="384"/>
        <end position="482"/>
    </location>
</feature>
<dbReference type="InterPro" id="IPR011707">
    <property type="entry name" value="Cu-oxidase-like_N"/>
</dbReference>
<dbReference type="SUPFAM" id="SSF49503">
    <property type="entry name" value="Cupredoxins"/>
    <property type="match status" value="3"/>
</dbReference>
<dbReference type="InterPro" id="IPR011706">
    <property type="entry name" value="Cu-oxidase_C"/>
</dbReference>
<reference evidence="7 8" key="1">
    <citation type="submission" date="2018-06" db="EMBL/GenBank/DDBJ databases">
        <title>The Genome of Cuscuta australis (Dodder) Provides Insight into the Evolution of Plant Parasitism.</title>
        <authorList>
            <person name="Liu H."/>
        </authorList>
    </citation>
    <scope>NUCLEOTIDE SEQUENCE [LARGE SCALE GENOMIC DNA]</scope>
    <source>
        <strain evidence="8">cv. Yunnan</strain>
        <tissue evidence="7">Vines</tissue>
    </source>
</reference>
<feature type="signal peptide" evidence="3">
    <location>
        <begin position="1"/>
        <end position="25"/>
    </location>
</feature>
<dbReference type="Pfam" id="PF07731">
    <property type="entry name" value="Cu-oxidase_2"/>
    <property type="match status" value="1"/>
</dbReference>
<dbReference type="Pfam" id="PF07732">
    <property type="entry name" value="Cu-oxidase_3"/>
    <property type="match status" value="1"/>
</dbReference>
<dbReference type="Proteomes" id="UP000249390">
    <property type="component" value="Unassembled WGS sequence"/>
</dbReference>
<dbReference type="AlphaFoldDB" id="A0A328D5T7"/>